<comment type="caution">
    <text evidence="1">The sequence shown here is derived from an EMBL/GenBank/DDBJ whole genome shotgun (WGS) entry which is preliminary data.</text>
</comment>
<dbReference type="AlphaFoldDB" id="A0A978VPB0"/>
<reference evidence="1" key="1">
    <citation type="journal article" date="2021" name="Front. Plant Sci.">
        <title>Chromosome-Scale Genome Assembly for Chinese Sour Jujube and Insights Into Its Genome Evolution and Domestication Signature.</title>
        <authorList>
            <person name="Shen L.-Y."/>
            <person name="Luo H."/>
            <person name="Wang X.-L."/>
            <person name="Wang X.-M."/>
            <person name="Qiu X.-J."/>
            <person name="Liu H."/>
            <person name="Zhou S.-S."/>
            <person name="Jia K.-H."/>
            <person name="Nie S."/>
            <person name="Bao Y.-T."/>
            <person name="Zhang R.-G."/>
            <person name="Yun Q.-Z."/>
            <person name="Chai Y.-H."/>
            <person name="Lu J.-Y."/>
            <person name="Li Y."/>
            <person name="Zhao S.-W."/>
            <person name="Mao J.-F."/>
            <person name="Jia S.-G."/>
            <person name="Mao Y.-M."/>
        </authorList>
    </citation>
    <scope>NUCLEOTIDE SEQUENCE</scope>
    <source>
        <strain evidence="1">AT0</strain>
        <tissue evidence="1">Leaf</tissue>
    </source>
</reference>
<proteinExistence type="predicted"/>
<dbReference type="EMBL" id="JAEACU010000003">
    <property type="protein sequence ID" value="KAH7537385.1"/>
    <property type="molecule type" value="Genomic_DNA"/>
</dbReference>
<sequence length="216" mass="24810">MEDHLNDTVSDIQDLDESISDDELSLCDLPINDHEEEKEEKSHLHGASLFPDNSFEFEFVANPIHETGSTYKPEPNPENPKTHEFYRNLSNGLFLRREYSFKRSQSWRSESFKPPSVAAKRSPAAEGKCRRLPINGSYRKQNVLIGLVKFQPKMEMSEIRRRQSRQSPAKMFPATEGVEVTVAGNGNAEAVTQWGLLKPFRCRTHFLRALTKVLFR</sequence>
<name>A0A978VPB0_ZIZJJ</name>
<evidence type="ECO:0000313" key="1">
    <source>
        <dbReference type="EMBL" id="KAH7537385.1"/>
    </source>
</evidence>
<dbReference type="Proteomes" id="UP000813462">
    <property type="component" value="Unassembled WGS sequence"/>
</dbReference>
<gene>
    <name evidence="1" type="ORF">FEM48_Zijuj03G0086900</name>
</gene>
<evidence type="ECO:0000313" key="2">
    <source>
        <dbReference type="Proteomes" id="UP000813462"/>
    </source>
</evidence>
<dbReference type="PANTHER" id="PTHR34130">
    <property type="entry name" value="OS08G0243800 PROTEIN"/>
    <property type="match status" value="1"/>
</dbReference>
<organism evidence="1 2">
    <name type="scientific">Ziziphus jujuba var. spinosa</name>
    <dbReference type="NCBI Taxonomy" id="714518"/>
    <lineage>
        <taxon>Eukaryota</taxon>
        <taxon>Viridiplantae</taxon>
        <taxon>Streptophyta</taxon>
        <taxon>Embryophyta</taxon>
        <taxon>Tracheophyta</taxon>
        <taxon>Spermatophyta</taxon>
        <taxon>Magnoliopsida</taxon>
        <taxon>eudicotyledons</taxon>
        <taxon>Gunneridae</taxon>
        <taxon>Pentapetalae</taxon>
        <taxon>rosids</taxon>
        <taxon>fabids</taxon>
        <taxon>Rosales</taxon>
        <taxon>Rhamnaceae</taxon>
        <taxon>Paliureae</taxon>
        <taxon>Ziziphus</taxon>
    </lineage>
</organism>
<dbReference type="PANTHER" id="PTHR34130:SF8">
    <property type="entry name" value="TRANSMEMBRANE PROTEIN"/>
    <property type="match status" value="1"/>
</dbReference>
<accession>A0A978VPB0</accession>
<protein>
    <submittedName>
        <fullName evidence="1">Uncharacterized protein</fullName>
    </submittedName>
</protein>